<evidence type="ECO:0000313" key="1">
    <source>
        <dbReference type="EMBL" id="EHP84340.1"/>
    </source>
</evidence>
<keyword evidence="2" id="KW-1185">Reference proteome</keyword>
<accession>H1L0Y0</accession>
<name>H1L0Y0_9EURY</name>
<proteinExistence type="predicted"/>
<dbReference type="EMBL" id="AGJL01000054">
    <property type="protein sequence ID" value="EHP84340.1"/>
    <property type="molecule type" value="Genomic_DNA"/>
</dbReference>
<reference evidence="1 2" key="1">
    <citation type="submission" date="2011-09" db="EMBL/GenBank/DDBJ databases">
        <title>The draft genome of Methanotorris formicicus Mc-S-70.</title>
        <authorList>
            <consortium name="US DOE Joint Genome Institute (JGI-PGF)"/>
            <person name="Lucas S."/>
            <person name="Han J."/>
            <person name="Lapidus A."/>
            <person name="Cheng J.-F."/>
            <person name="Goodwin L."/>
            <person name="Pitluck S."/>
            <person name="Peters L."/>
            <person name="Land M.L."/>
            <person name="Hauser L."/>
            <person name="Sieprawska-Lupa M."/>
            <person name="Takai K."/>
            <person name="Miyazaki J."/>
            <person name="Whitman W."/>
            <person name="Woyke T.J."/>
        </authorList>
    </citation>
    <scope>NUCLEOTIDE SEQUENCE [LARGE SCALE GENOMIC DNA]</scope>
    <source>
        <strain evidence="1 2">Mc-S-70</strain>
    </source>
</reference>
<gene>
    <name evidence="1" type="ORF">MetfoDRAFT_1704</name>
</gene>
<comment type="caution">
    <text evidence="1">The sequence shown here is derived from an EMBL/GenBank/DDBJ whole genome shotgun (WGS) entry which is preliminary data.</text>
</comment>
<dbReference type="STRING" id="647171.MetfoDRAFT_1704"/>
<sequence length="64" mass="7335">MESKKEKDGEEKHKDKDMEGYMYASGKLMAYYEVVSTIINHAEALGIDLKDLKLDDINPDEDLI</sequence>
<dbReference type="RefSeq" id="WP_007045127.1">
    <property type="nucleotide sequence ID" value="NZ_AGJL01000054.1"/>
</dbReference>
<dbReference type="AlphaFoldDB" id="H1L0Y0"/>
<dbReference type="Proteomes" id="UP000003706">
    <property type="component" value="Unassembled WGS sequence"/>
</dbReference>
<protein>
    <submittedName>
        <fullName evidence="1">Uncharacterized protein</fullName>
    </submittedName>
</protein>
<organism evidence="1 2">
    <name type="scientific">Methanotorris formicicus Mc-S-70</name>
    <dbReference type="NCBI Taxonomy" id="647171"/>
    <lineage>
        <taxon>Archaea</taxon>
        <taxon>Methanobacteriati</taxon>
        <taxon>Methanobacteriota</taxon>
        <taxon>Methanomada group</taxon>
        <taxon>Methanococci</taxon>
        <taxon>Methanococcales</taxon>
        <taxon>Methanocaldococcaceae</taxon>
        <taxon>Methanotorris</taxon>
    </lineage>
</organism>
<evidence type="ECO:0000313" key="2">
    <source>
        <dbReference type="Proteomes" id="UP000003706"/>
    </source>
</evidence>